<keyword evidence="4" id="KW-0611">Plant defense</keyword>
<dbReference type="Gene3D" id="3.40.50.300">
    <property type="entry name" value="P-loop containing nucleotide triphosphate hydrolases"/>
    <property type="match status" value="1"/>
</dbReference>
<proteinExistence type="inferred from homology"/>
<dbReference type="PANTHER" id="PTHR33463">
    <property type="entry name" value="NB-ARC DOMAIN-CONTAINING PROTEIN-RELATED"/>
    <property type="match status" value="1"/>
</dbReference>
<dbReference type="InterPro" id="IPR042197">
    <property type="entry name" value="Apaf_helical"/>
</dbReference>
<evidence type="ECO:0000256" key="3">
    <source>
        <dbReference type="ARBA" id="ARBA00022741"/>
    </source>
</evidence>
<evidence type="ECO:0000259" key="7">
    <source>
        <dbReference type="Pfam" id="PF00931"/>
    </source>
</evidence>
<dbReference type="GO" id="GO:0005524">
    <property type="term" value="F:ATP binding"/>
    <property type="evidence" value="ECO:0007669"/>
    <property type="project" value="UniProtKB-KW"/>
</dbReference>
<dbReference type="GO" id="GO:0043531">
    <property type="term" value="F:ADP binding"/>
    <property type="evidence" value="ECO:0007669"/>
    <property type="project" value="InterPro"/>
</dbReference>
<dbReference type="InterPro" id="IPR056789">
    <property type="entry name" value="LRR_R13L1-DRL21"/>
</dbReference>
<keyword evidence="5" id="KW-0067">ATP-binding</keyword>
<evidence type="ECO:0000313" key="12">
    <source>
        <dbReference type="Proteomes" id="UP001293254"/>
    </source>
</evidence>
<dbReference type="Gene3D" id="3.80.10.10">
    <property type="entry name" value="Ribonuclease Inhibitor"/>
    <property type="match status" value="4"/>
</dbReference>
<name>A0AAE1YKH3_9LAMI</name>
<evidence type="ECO:0000256" key="2">
    <source>
        <dbReference type="ARBA" id="ARBA00022614"/>
    </source>
</evidence>
<feature type="domain" description="R13L1/DRL21-like LRR repeat region" evidence="10">
    <location>
        <begin position="1352"/>
        <end position="1477"/>
    </location>
</feature>
<evidence type="ECO:0000256" key="4">
    <source>
        <dbReference type="ARBA" id="ARBA00022821"/>
    </source>
</evidence>
<feature type="domain" description="Disease resistance protein At4g27190-like leucine-rich repeats" evidence="8">
    <location>
        <begin position="567"/>
        <end position="692"/>
    </location>
</feature>
<feature type="domain" description="Disease resistance protein winged helix" evidence="9">
    <location>
        <begin position="1094"/>
        <end position="1162"/>
    </location>
</feature>
<evidence type="ECO:0000256" key="1">
    <source>
        <dbReference type="ARBA" id="ARBA00008894"/>
    </source>
</evidence>
<dbReference type="InterPro" id="IPR058922">
    <property type="entry name" value="WHD_DRP"/>
</dbReference>
<evidence type="ECO:0000259" key="8">
    <source>
        <dbReference type="Pfam" id="PF23247"/>
    </source>
</evidence>
<evidence type="ECO:0000313" key="11">
    <source>
        <dbReference type="EMBL" id="KAK4432030.1"/>
    </source>
</evidence>
<dbReference type="InterPro" id="IPR027417">
    <property type="entry name" value="P-loop_NTPase"/>
</dbReference>
<protein>
    <submittedName>
        <fullName evidence="11">Disease resistance protein RPS2</fullName>
    </submittedName>
</protein>
<evidence type="ECO:0000256" key="5">
    <source>
        <dbReference type="ARBA" id="ARBA00022840"/>
    </source>
</evidence>
<dbReference type="Pfam" id="PF23247">
    <property type="entry name" value="LRR_RPS2"/>
    <property type="match status" value="2"/>
</dbReference>
<dbReference type="Pfam" id="PF25019">
    <property type="entry name" value="LRR_R13L1-DRL21"/>
    <property type="match status" value="1"/>
</dbReference>
<dbReference type="EMBL" id="JACGWO010000003">
    <property type="protein sequence ID" value="KAK4432030.1"/>
    <property type="molecule type" value="Genomic_DNA"/>
</dbReference>
<dbReference type="PANTHER" id="PTHR33463:SF218">
    <property type="entry name" value="DISEASE RESISTANCE PROTEIN RPS2-LIKE"/>
    <property type="match status" value="1"/>
</dbReference>
<comment type="similarity">
    <text evidence="1">Belongs to the disease resistance NB-LRR family.</text>
</comment>
<accession>A0AAE1YKH3</accession>
<dbReference type="InterPro" id="IPR032675">
    <property type="entry name" value="LRR_dom_sf"/>
</dbReference>
<dbReference type="SUPFAM" id="SSF52058">
    <property type="entry name" value="L domain-like"/>
    <property type="match status" value="2"/>
</dbReference>
<dbReference type="SUPFAM" id="SSF52540">
    <property type="entry name" value="P-loop containing nucleoside triphosphate hydrolases"/>
    <property type="match status" value="1"/>
</dbReference>
<keyword evidence="2" id="KW-0433">Leucine-rich repeat</keyword>
<feature type="domain" description="NB-ARC" evidence="7">
    <location>
        <begin position="30"/>
        <end position="188"/>
    </location>
</feature>
<organism evidence="11 12">
    <name type="scientific">Sesamum alatum</name>
    <dbReference type="NCBI Taxonomy" id="300844"/>
    <lineage>
        <taxon>Eukaryota</taxon>
        <taxon>Viridiplantae</taxon>
        <taxon>Streptophyta</taxon>
        <taxon>Embryophyta</taxon>
        <taxon>Tracheophyta</taxon>
        <taxon>Spermatophyta</taxon>
        <taxon>Magnoliopsida</taxon>
        <taxon>eudicotyledons</taxon>
        <taxon>Gunneridae</taxon>
        <taxon>Pentapetalae</taxon>
        <taxon>asterids</taxon>
        <taxon>lamiids</taxon>
        <taxon>Lamiales</taxon>
        <taxon>Pedaliaceae</taxon>
        <taxon>Sesamum</taxon>
    </lineage>
</organism>
<reference evidence="11" key="2">
    <citation type="journal article" date="2024" name="Plant">
        <title>Genomic evolution and insights into agronomic trait innovations of Sesamum species.</title>
        <authorList>
            <person name="Miao H."/>
            <person name="Wang L."/>
            <person name="Qu L."/>
            <person name="Liu H."/>
            <person name="Sun Y."/>
            <person name="Le M."/>
            <person name="Wang Q."/>
            <person name="Wei S."/>
            <person name="Zheng Y."/>
            <person name="Lin W."/>
            <person name="Duan Y."/>
            <person name="Cao H."/>
            <person name="Xiong S."/>
            <person name="Wang X."/>
            <person name="Wei L."/>
            <person name="Li C."/>
            <person name="Ma Q."/>
            <person name="Ju M."/>
            <person name="Zhao R."/>
            <person name="Li G."/>
            <person name="Mu C."/>
            <person name="Tian Q."/>
            <person name="Mei H."/>
            <person name="Zhang T."/>
            <person name="Gao T."/>
            <person name="Zhang H."/>
        </authorList>
    </citation>
    <scope>NUCLEOTIDE SEQUENCE</scope>
    <source>
        <strain evidence="11">3651</strain>
    </source>
</reference>
<feature type="region of interest" description="Disordered" evidence="6">
    <location>
        <begin position="1046"/>
        <end position="1065"/>
    </location>
</feature>
<gene>
    <name evidence="11" type="ORF">Salat_0965100</name>
</gene>
<keyword evidence="12" id="KW-1185">Reference proteome</keyword>
<dbReference type="Proteomes" id="UP001293254">
    <property type="component" value="Unassembled WGS sequence"/>
</dbReference>
<comment type="caution">
    <text evidence="11">The sequence shown here is derived from an EMBL/GenBank/DDBJ whole genome shotgun (WGS) entry which is preliminary data.</text>
</comment>
<sequence>MEVPREPPVVLESKPLEMAEEFESRRLIEENIIAALKDENINTIGICGFGGIGKTRMASRIGEKVKSEKLFNFVVMVRVGRIYDLERIAYEISDYLGVIVEDGNCMATANKLRSRLTMEERVLIILDDVWEILDLEKVGIPLDKHKSSCKILVTSRLEDVCLAMGADAIFAVQGLTEEEAWSLLRERVGLSIDSSDLYPLARSVAQKCRGLPLALNAISSYLKNRSKFCLGFVAENNLNPTLSYESKLLQELDAWGSLFGEGIETNINLKLGSKTTLNVLLPPKRGQIKSNPLKSLIRLVAKVPLSNYKINQHDALTTTKMHDLLHARSLKLVSSDLRGPDFQSLSQLVNLKYLRIAGVMNREAKHDVGLGHGMDSALESLVMLDLSNTDIWALPGKMKKLVNLKLLDLTNCHNLQYVEPGLISSLDHLEELYMLGSFSGWEVEKEGKRVGNASINELELLPNLTALQIQVQDQNIIAKNSKIWSRSIVYVISAPEELKCRFQESSHLSFPAVHLDDCYQKFLGAMDFYLPSLTPLVDWLCVVLRSTESLRLAGVGSKNAIDELIPEGFKLLKQLEISNCSIMEYLVNGADQVLQTNGLFPVLESLCLQDLPLFMEVFHGQFPVAMFGKLRNLKLLKLPSLLHVCRNPTESFSVSNLRSVHISHCPKLKSLFSLSMAQDLLQLEEIKIENCEIMEEIFSEETPEDGNISSNKIEFAKLSYIELDTLPNLTGFCKSVRIDFPQLRELCIQSLRKLRTLCPNESDLLFRGNDDNDDSVMQCLFTEKIAFGSLKKLEITELDSVTNIWRHQPTTSWFSELEVLVVTSCDTLRNLFSHSIAKVLVQLKHITVEECVMMQEVIAEDCEIGRPEINESLFPQLKVLELRRLPLLESFCHMVKGLELPSLEDVTLYNCPRMKEFSGGRLNMPMLKCVKIDHSIYRIDGIIYNVEYLFNEKHLFVHQSWPLRKKYRGTEEEFVEEEVMKGAIHSQPELSSQATRGNAGASFQYDENQKSLGSVSRQSTITEDVDADSPESYLFELGEKRRDKDVSAGHSYVGTKEDEGKGEEIRHEAKSEVSIDMVLRNEKYLKDSIFFCSIFPSDYEFTKDMLVWQWIAVGLINLGEDEIMEEESIRCFDTLLNLGYIVPAGYNHRIDQMQYRVGEKVHAFIQKQQYLEPKFQKYLDTEEITDVLKVEHLSLAFKEIDSINFGTIKQCVHLKMLSIHRCYGSNMKNLLPSDLFLELRALKILNLSHTDIMGLPSSVENLKELRFLDMYATPITALPESMRCLSNLQTLNLDGCLSLITLPKCTSMLINMRHLVLDVVGQLQSMPAGIGKLSKLRTLRAFLVGEDEGTRIGELKDMNKLKGSLLISNLENVLTKEDAAEACLCNKQDLKKIELQWSDLQDKKNPDEEEILESLQPPLGIQELKIFFYSGGVLPSWISNPSFTEVASITLYRCRYCDTLPPLGELPALKFLTVLEMNEVTEINNFFCRRNQITNQHCHVAFPKLEKLSFDSMAKLEKWTGVENGDFPYLRHLITAYCPKLVALPFLSHLNSLLHVEIFNCPQLSCLPEGGLPPTLELLMIKECPKLKERCCNDQCEDWPKFARIPAFYIDHQKVSV</sequence>
<dbReference type="Pfam" id="PF23559">
    <property type="entry name" value="WHD_DRP"/>
    <property type="match status" value="1"/>
</dbReference>
<evidence type="ECO:0000259" key="10">
    <source>
        <dbReference type="Pfam" id="PF25019"/>
    </source>
</evidence>
<dbReference type="PRINTS" id="PR00364">
    <property type="entry name" value="DISEASERSIST"/>
</dbReference>
<feature type="domain" description="Disease resistance protein At4g27190-like leucine-rich repeats" evidence="8">
    <location>
        <begin position="766"/>
        <end position="851"/>
    </location>
</feature>
<feature type="compositionally biased region" description="Basic and acidic residues" evidence="6">
    <location>
        <begin position="1055"/>
        <end position="1065"/>
    </location>
</feature>
<dbReference type="GO" id="GO:0006952">
    <property type="term" value="P:defense response"/>
    <property type="evidence" value="ECO:0007669"/>
    <property type="project" value="UniProtKB-KW"/>
</dbReference>
<dbReference type="InterPro" id="IPR050905">
    <property type="entry name" value="Plant_NBS-LRR"/>
</dbReference>
<evidence type="ECO:0000259" key="9">
    <source>
        <dbReference type="Pfam" id="PF23559"/>
    </source>
</evidence>
<dbReference type="InterPro" id="IPR002182">
    <property type="entry name" value="NB-ARC"/>
</dbReference>
<reference evidence="11" key="1">
    <citation type="submission" date="2020-06" db="EMBL/GenBank/DDBJ databases">
        <authorList>
            <person name="Li T."/>
            <person name="Hu X."/>
            <person name="Zhang T."/>
            <person name="Song X."/>
            <person name="Zhang H."/>
            <person name="Dai N."/>
            <person name="Sheng W."/>
            <person name="Hou X."/>
            <person name="Wei L."/>
        </authorList>
    </citation>
    <scope>NUCLEOTIDE SEQUENCE</scope>
    <source>
        <strain evidence="11">3651</strain>
        <tissue evidence="11">Leaf</tissue>
    </source>
</reference>
<dbReference type="Gene3D" id="1.10.8.430">
    <property type="entry name" value="Helical domain of apoptotic protease-activating factors"/>
    <property type="match status" value="1"/>
</dbReference>
<dbReference type="InterPro" id="IPR057135">
    <property type="entry name" value="At4g27190-like_LRR"/>
</dbReference>
<evidence type="ECO:0000256" key="6">
    <source>
        <dbReference type="SAM" id="MobiDB-lite"/>
    </source>
</evidence>
<dbReference type="Pfam" id="PF00931">
    <property type="entry name" value="NB-ARC"/>
    <property type="match status" value="1"/>
</dbReference>
<keyword evidence="3" id="KW-0547">Nucleotide-binding</keyword>